<comment type="caution">
    <text evidence="2">The sequence shown here is derived from an EMBL/GenBank/DDBJ whole genome shotgun (WGS) entry which is preliminary data.</text>
</comment>
<dbReference type="GeneID" id="69515517"/>
<name>A0ABX2H705_9FIRM</name>
<evidence type="ECO:0000313" key="2">
    <source>
        <dbReference type="EMBL" id="NSG85028.1"/>
    </source>
</evidence>
<keyword evidence="3" id="KW-1185">Reference proteome</keyword>
<organism evidence="2 3">
    <name type="scientific">Blautia faecis</name>
    <dbReference type="NCBI Taxonomy" id="871665"/>
    <lineage>
        <taxon>Bacteria</taxon>
        <taxon>Bacillati</taxon>
        <taxon>Bacillota</taxon>
        <taxon>Clostridia</taxon>
        <taxon>Lachnospirales</taxon>
        <taxon>Lachnospiraceae</taxon>
        <taxon>Blautia</taxon>
    </lineage>
</organism>
<dbReference type="EMBL" id="JAAITS010000013">
    <property type="protein sequence ID" value="NSG85028.1"/>
    <property type="molecule type" value="Genomic_DNA"/>
</dbReference>
<dbReference type="Proteomes" id="UP001644719">
    <property type="component" value="Unassembled WGS sequence"/>
</dbReference>
<dbReference type="InterPro" id="IPR006121">
    <property type="entry name" value="HMA_dom"/>
</dbReference>
<dbReference type="InterPro" id="IPR036163">
    <property type="entry name" value="HMA_dom_sf"/>
</dbReference>
<dbReference type="SUPFAM" id="SSF55008">
    <property type="entry name" value="HMA, heavy metal-associated domain"/>
    <property type="match status" value="1"/>
</dbReference>
<proteinExistence type="predicted"/>
<protein>
    <submittedName>
        <fullName evidence="2">Heavy-metal-associated domain-containing protein</fullName>
    </submittedName>
</protein>
<dbReference type="PROSITE" id="PS50846">
    <property type="entry name" value="HMA_2"/>
    <property type="match status" value="1"/>
</dbReference>
<accession>A0ABX2H705</accession>
<feature type="domain" description="HMA" evidence="1">
    <location>
        <begin position="2"/>
        <end position="67"/>
    </location>
</feature>
<dbReference type="Gene3D" id="3.30.70.100">
    <property type="match status" value="1"/>
</dbReference>
<evidence type="ECO:0000313" key="3">
    <source>
        <dbReference type="Proteomes" id="UP001644719"/>
    </source>
</evidence>
<dbReference type="CDD" id="cd00371">
    <property type="entry name" value="HMA"/>
    <property type="match status" value="1"/>
</dbReference>
<sequence length="86" mass="9762">MQQITLKIDGMMCGMCESHINESIRNNFSVKKVTSSHTKGETVILTENDLDEAKLKETIDKTGYKLLSVSKAPYEKKKGFFSFLKK</sequence>
<reference evidence="2 3" key="1">
    <citation type="journal article" date="2020" name="Cell Host Microbe">
        <title>Functional and Genomic Variation between Human-Derived Isolates of Lachnospiraceae Reveals Inter- and Intra-Species Diversity.</title>
        <authorList>
            <person name="Sorbara M.T."/>
            <person name="Littmann E.R."/>
            <person name="Fontana E."/>
            <person name="Moody T.U."/>
            <person name="Kohout C.E."/>
            <person name="Gjonbalaj M."/>
            <person name="Eaton V."/>
            <person name="Seok R."/>
            <person name="Leiner I.M."/>
            <person name="Pamer E.G."/>
        </authorList>
    </citation>
    <scope>NUCLEOTIDE SEQUENCE [LARGE SCALE GENOMIC DNA]</scope>
    <source>
        <strain evidence="2 3">MSK.17.74</strain>
    </source>
</reference>
<evidence type="ECO:0000259" key="1">
    <source>
        <dbReference type="PROSITE" id="PS50846"/>
    </source>
</evidence>
<dbReference type="RefSeq" id="WP_148461172.1">
    <property type="nucleotide sequence ID" value="NZ_JAAITS010000013.1"/>
</dbReference>
<dbReference type="Pfam" id="PF00403">
    <property type="entry name" value="HMA"/>
    <property type="match status" value="1"/>
</dbReference>
<gene>
    <name evidence="2" type="ORF">G5B17_06195</name>
</gene>